<feature type="region of interest" description="Disordered" evidence="1">
    <location>
        <begin position="1"/>
        <end position="69"/>
    </location>
</feature>
<feature type="region of interest" description="Disordered" evidence="1">
    <location>
        <begin position="550"/>
        <end position="613"/>
    </location>
</feature>
<feature type="compositionally biased region" description="Polar residues" evidence="1">
    <location>
        <begin position="569"/>
        <end position="578"/>
    </location>
</feature>
<evidence type="ECO:0000256" key="1">
    <source>
        <dbReference type="SAM" id="MobiDB-lite"/>
    </source>
</evidence>
<feature type="compositionally biased region" description="Basic and acidic residues" evidence="1">
    <location>
        <begin position="559"/>
        <end position="568"/>
    </location>
</feature>
<feature type="compositionally biased region" description="Polar residues" evidence="1">
    <location>
        <begin position="341"/>
        <end position="360"/>
    </location>
</feature>
<comment type="caution">
    <text evidence="2">The sequence shown here is derived from an EMBL/GenBank/DDBJ whole genome shotgun (WGS) entry which is preliminary data.</text>
</comment>
<feature type="compositionally biased region" description="Polar residues" evidence="1">
    <location>
        <begin position="593"/>
        <end position="608"/>
    </location>
</feature>
<dbReference type="OrthoDB" id="266640at2759"/>
<dbReference type="Proteomes" id="UP000419144">
    <property type="component" value="Unassembled WGS sequence"/>
</dbReference>
<evidence type="ECO:0000313" key="2">
    <source>
        <dbReference type="EMBL" id="GET87923.1"/>
    </source>
</evidence>
<feature type="region of interest" description="Disordered" evidence="1">
    <location>
        <begin position="1095"/>
        <end position="1132"/>
    </location>
</feature>
<feature type="region of interest" description="Disordered" evidence="1">
    <location>
        <begin position="797"/>
        <end position="853"/>
    </location>
</feature>
<sequence length="1144" mass="119032">MSAFSSGDVENNSPFPVNSARGNKNSVLRSGARRGSTASWMHPLSSTEVPDLDLPHNPPFSDHGLQVGSGDDIAVDGGGAKSLSLLSATEVSPMRVCDATDRKPRLDSASSTSNGKRKARSFRSYARLTGLLTRRGGEGNPRKNVTVSSTSHLARTLSGGGLQSSATGGNPLQRPCSKSGVEDLSQNMPLDDRGCHWSATPSPKSDSSLHRCRSESPSGAPGAVPCPSVVNSTIHSRSWRELCASPLASQSSRASPHATVQPDGGSARKGSGLDSSGAQFVPLGSTDVANRNSSPSRLQRSCGSGVDEDKATTSFSLRNRSHRRRLISGSSLSMSASQSLGQIGSTRVSPGQTPRNTGDSEISMHVPVNVRSLRDAKVVLLRRTQHGNAHSLRSSRTCSFQRSQSNTSSGEADPLSKRVTKTSASIREKRPTTGTAAVAAGGGPAESAYSMVVGDDDVVRISVPPATLNSSLTHWDEDSPLAGVVPDMGSGKSEHYSISGAHRRFSRPEDKPLLEVIETSSCASQGWCEVGNGAPLSPATGEQATRGRVAVAASSSSKSIDRRIDAPSRSRSPFQRSYSARHGTFYPPRMPSGLNSLSRTGADGSSTSSEEEIRLREQHRNRFGEVLRQLNAPARSMTVDDRLTATSMRNNSSYPSPRDTPVRGDASQMDNSPGAWAGIGGLDWGGGLVAFCASTTGGGNANMSTTVNANGGGGGDSDGWLGVGGTTNSEDWYARMRKRLEEEEKVEATVTTVIASDANVIAAAPSGESAPMQAAEVTSTIQNKESAQSEMPMLGIDSATTCEGPLLLPRSNKSSRAPSATPPQSRLPLGEPKTPPPSVIEPLKPNTSPLVSPAGEHFVRRLQLSSPTRMQLSPTRAALGNADGTAATTHPRPPEESVLDEVSTDTGSLSTRPSPQATALTVPDNAMQCPDGPRGTLLPILEVNEPLGGCLSVLDADDDSATVMGGSLTLAPQTTSASRQPSEGFPLLMASASTEDPSHGQPDSRSHCALPRIVPRMSMTVLKPSLPGQHSHSTIPTSVPSRVHNGVRLTLLPSSGAAQPVSVASVTPTKEGPVIEDAATTQGSVCTGADVNSALSHNSSAPASRQGAAQRKQSAASARSTEKPTSSSGAPAAIIASARLSNAW</sequence>
<feature type="compositionally biased region" description="Polar residues" evidence="1">
    <location>
        <begin position="811"/>
        <end position="824"/>
    </location>
</feature>
<feature type="compositionally biased region" description="Polar residues" evidence="1">
    <location>
        <begin position="644"/>
        <end position="655"/>
    </location>
</feature>
<feature type="region of interest" description="Disordered" evidence="1">
    <location>
        <begin position="386"/>
        <end position="441"/>
    </location>
</feature>
<gene>
    <name evidence="2" type="ORF">LtaPh_1903400</name>
</gene>
<feature type="compositionally biased region" description="Polar residues" evidence="1">
    <location>
        <begin position="287"/>
        <end position="302"/>
    </location>
</feature>
<dbReference type="AlphaFoldDB" id="A0A640KEB9"/>
<keyword evidence="3" id="KW-1185">Reference proteome</keyword>
<feature type="compositionally biased region" description="Polar residues" evidence="1">
    <location>
        <begin position="1"/>
        <end position="28"/>
    </location>
</feature>
<dbReference type="EMBL" id="BLBS01000024">
    <property type="protein sequence ID" value="GET87923.1"/>
    <property type="molecule type" value="Genomic_DNA"/>
</dbReference>
<evidence type="ECO:0000313" key="3">
    <source>
        <dbReference type="Proteomes" id="UP000419144"/>
    </source>
</evidence>
<feature type="compositionally biased region" description="Polar residues" evidence="1">
    <location>
        <begin position="36"/>
        <end position="48"/>
    </location>
</feature>
<feature type="region of interest" description="Disordered" evidence="1">
    <location>
        <begin position="97"/>
        <end position="226"/>
    </location>
</feature>
<protein>
    <submittedName>
        <fullName evidence="2">Uncharacterized protein</fullName>
    </submittedName>
</protein>
<feature type="compositionally biased region" description="Polar residues" evidence="1">
    <location>
        <begin position="143"/>
        <end position="153"/>
    </location>
</feature>
<feature type="region of interest" description="Disordered" evidence="1">
    <location>
        <begin position="881"/>
        <end position="931"/>
    </location>
</feature>
<feature type="region of interest" description="Disordered" evidence="1">
    <location>
        <begin position="634"/>
        <end position="668"/>
    </location>
</feature>
<feature type="compositionally biased region" description="Low complexity" evidence="1">
    <location>
        <begin position="1103"/>
        <end position="1119"/>
    </location>
</feature>
<feature type="compositionally biased region" description="Polar residues" evidence="1">
    <location>
        <begin position="386"/>
        <end position="410"/>
    </location>
</feature>
<reference evidence="2" key="1">
    <citation type="submission" date="2019-11" db="EMBL/GenBank/DDBJ databases">
        <title>Leishmania tarentolae CDS.</title>
        <authorList>
            <person name="Goto Y."/>
            <person name="Yamagishi J."/>
        </authorList>
    </citation>
    <scope>NUCLEOTIDE SEQUENCE [LARGE SCALE GENOMIC DNA]</scope>
    <source>
        <strain evidence="2">Parrot Tar II</strain>
    </source>
</reference>
<feature type="compositionally biased region" description="Polar residues" evidence="1">
    <location>
        <begin position="904"/>
        <end position="919"/>
    </location>
</feature>
<feature type="region of interest" description="Disordered" evidence="1">
    <location>
        <begin position="247"/>
        <end position="368"/>
    </location>
</feature>
<feature type="compositionally biased region" description="Low complexity" evidence="1">
    <location>
        <begin position="327"/>
        <end position="340"/>
    </location>
</feature>
<organism evidence="2 3">
    <name type="scientific">Leishmania tarentolae</name>
    <name type="common">Sauroleishmania tarentolae</name>
    <dbReference type="NCBI Taxonomy" id="5689"/>
    <lineage>
        <taxon>Eukaryota</taxon>
        <taxon>Discoba</taxon>
        <taxon>Euglenozoa</taxon>
        <taxon>Kinetoplastea</taxon>
        <taxon>Metakinetoplastina</taxon>
        <taxon>Trypanosomatida</taxon>
        <taxon>Trypanosomatidae</taxon>
        <taxon>Leishmaniinae</taxon>
        <taxon>Leishmania</taxon>
        <taxon>lizard Leishmania</taxon>
    </lineage>
</organism>
<name>A0A640KEB9_LEITA</name>
<dbReference type="VEuPathDB" id="TriTrypDB:LtaPh_1903400"/>
<proteinExistence type="predicted"/>
<accession>A0A640KEB9</accession>